<organism evidence="2 3">
    <name type="scientific">Roseiterribacter gracilis</name>
    <dbReference type="NCBI Taxonomy" id="2812848"/>
    <lineage>
        <taxon>Bacteria</taxon>
        <taxon>Pseudomonadati</taxon>
        <taxon>Pseudomonadota</taxon>
        <taxon>Alphaproteobacteria</taxon>
        <taxon>Rhodospirillales</taxon>
        <taxon>Roseiterribacteraceae</taxon>
        <taxon>Roseiterribacter</taxon>
    </lineage>
</organism>
<feature type="repeat" description="TPR" evidence="1">
    <location>
        <begin position="147"/>
        <end position="180"/>
    </location>
</feature>
<dbReference type="SUPFAM" id="SSF53756">
    <property type="entry name" value="UDP-Glycosyltransferase/glycogen phosphorylase"/>
    <property type="match status" value="1"/>
</dbReference>
<dbReference type="Proteomes" id="UP000681075">
    <property type="component" value="Unassembled WGS sequence"/>
</dbReference>
<dbReference type="Pfam" id="PF01075">
    <property type="entry name" value="Glyco_transf_9"/>
    <property type="match status" value="1"/>
</dbReference>
<dbReference type="InterPro" id="IPR011990">
    <property type="entry name" value="TPR-like_helical_dom_sf"/>
</dbReference>
<dbReference type="PANTHER" id="PTHR44366">
    <property type="entry name" value="UDP-N-ACETYLGLUCOSAMINE--PEPTIDE N-ACETYLGLUCOSAMINYLTRANSFERASE 110 KDA SUBUNIT"/>
    <property type="match status" value="1"/>
</dbReference>
<dbReference type="Pfam" id="PF13432">
    <property type="entry name" value="TPR_16"/>
    <property type="match status" value="3"/>
</dbReference>
<dbReference type="GO" id="GO:0097363">
    <property type="term" value="F:protein O-acetylglucosaminyltransferase activity"/>
    <property type="evidence" value="ECO:0007669"/>
    <property type="project" value="TreeGrafter"/>
</dbReference>
<feature type="repeat" description="TPR" evidence="1">
    <location>
        <begin position="248"/>
        <end position="281"/>
    </location>
</feature>
<dbReference type="GO" id="GO:0006493">
    <property type="term" value="P:protein O-linked glycosylation"/>
    <property type="evidence" value="ECO:0007669"/>
    <property type="project" value="InterPro"/>
</dbReference>
<evidence type="ECO:0000256" key="1">
    <source>
        <dbReference type="PROSITE-ProRule" id="PRU00339"/>
    </source>
</evidence>
<evidence type="ECO:0000313" key="3">
    <source>
        <dbReference type="Proteomes" id="UP000681075"/>
    </source>
</evidence>
<dbReference type="Pfam" id="PF13414">
    <property type="entry name" value="TPR_11"/>
    <property type="match status" value="2"/>
</dbReference>
<dbReference type="SUPFAM" id="SSF48452">
    <property type="entry name" value="TPR-like"/>
    <property type="match status" value="2"/>
</dbReference>
<dbReference type="RefSeq" id="WP_420244977.1">
    <property type="nucleotide sequence ID" value="NZ_BOPV01000001.1"/>
</dbReference>
<proteinExistence type="predicted"/>
<dbReference type="EMBL" id="BOPV01000001">
    <property type="protein sequence ID" value="GIL41488.1"/>
    <property type="molecule type" value="Genomic_DNA"/>
</dbReference>
<gene>
    <name evidence="2" type="ORF">TMPK1_37250</name>
</gene>
<sequence length="624" mass="67528">MNNPPSAGLDLIEVLTQALELHRAGDLDRAAAEYERVLEADPSQPNALYLLGSVRFGQGRFADAAALLERAAEIQPSNADTLLQLGNALFRQGNISGARARWSQLVELRPTLADAHANLSQAALADGDIDAAVNAGRDAVALNIEHVEGWTNLGNALLAQGSLADAIESYRQALARRDSPQAQTNLANAMQRLGSLDAALAGAELALEADPQLLEARLVETRVLRELGLVERARESAEKAVAVAPDSGQAALALGNALFDLDHLDEAEATYHRAIAIDPTLAEAHANLGFLLTAKGQYDDAIAACERSIAVRSDFAEAHWNQGFAHLLAGNYEPGWRKYEWRKRHPRFAKTFVQLTGAEWQGEPLDGKTLLIHAEQGLGDSIQFARYADTLAQQGAKIIVACARPLVSLLERAPGVVAAVDRELTFPAYDYWVDQMSLPLLLGVTPEQSPAPQRYLFADPGRVAAWEQILPPGRRAGLVWAGNTLHSNDRRRSMPAESLKPLTQVEGWSFVSLQVGRRASDAALLPGVLDITDALDDFEATAAVIEALDVVISVDTAVAHLAGALGRPTFLLLPNAPDWRWLPSRPDDTPWYASMRLFRQPRPGDWDAVVARVSAALAEFPPSR</sequence>
<keyword evidence="1" id="KW-0802">TPR repeat</keyword>
<feature type="repeat" description="TPR" evidence="1">
    <location>
        <begin position="79"/>
        <end position="112"/>
    </location>
</feature>
<accession>A0A8S8XBV5</accession>
<keyword evidence="3" id="KW-1185">Reference proteome</keyword>
<protein>
    <submittedName>
        <fullName evidence="2">Uncharacterized protein</fullName>
    </submittedName>
</protein>
<dbReference type="Gene3D" id="1.25.40.10">
    <property type="entry name" value="Tetratricopeptide repeat domain"/>
    <property type="match status" value="4"/>
</dbReference>
<reference evidence="2" key="1">
    <citation type="submission" date="2021-02" db="EMBL/GenBank/DDBJ databases">
        <title>Genome sequence of Rhodospirillales sp. strain TMPK1 isolated from soil.</title>
        <authorList>
            <person name="Nakai R."/>
            <person name="Kusada H."/>
            <person name="Tamaki H."/>
        </authorList>
    </citation>
    <scope>NUCLEOTIDE SEQUENCE</scope>
    <source>
        <strain evidence="2">TMPK1</strain>
    </source>
</reference>
<dbReference type="Gene3D" id="3.40.50.2000">
    <property type="entry name" value="Glycogen Phosphorylase B"/>
    <property type="match status" value="1"/>
</dbReference>
<dbReference type="InterPro" id="IPR002201">
    <property type="entry name" value="Glyco_trans_9"/>
</dbReference>
<dbReference type="InterPro" id="IPR037919">
    <property type="entry name" value="OGT"/>
</dbReference>
<dbReference type="PANTHER" id="PTHR44366:SF1">
    <property type="entry name" value="UDP-N-ACETYLGLUCOSAMINE--PEPTIDE N-ACETYLGLUCOSAMINYLTRANSFERASE 110 KDA SUBUNIT"/>
    <property type="match status" value="1"/>
</dbReference>
<feature type="repeat" description="TPR" evidence="1">
    <location>
        <begin position="45"/>
        <end position="78"/>
    </location>
</feature>
<dbReference type="InterPro" id="IPR019734">
    <property type="entry name" value="TPR_rpt"/>
</dbReference>
<dbReference type="PROSITE" id="PS50005">
    <property type="entry name" value="TPR"/>
    <property type="match status" value="5"/>
</dbReference>
<dbReference type="AlphaFoldDB" id="A0A8S8XBV5"/>
<name>A0A8S8XBV5_9PROT</name>
<evidence type="ECO:0000313" key="2">
    <source>
        <dbReference type="EMBL" id="GIL41488.1"/>
    </source>
</evidence>
<comment type="caution">
    <text evidence="2">The sequence shown here is derived from an EMBL/GenBank/DDBJ whole genome shotgun (WGS) entry which is preliminary data.</text>
</comment>
<dbReference type="SMART" id="SM00028">
    <property type="entry name" value="TPR"/>
    <property type="match status" value="9"/>
</dbReference>
<feature type="repeat" description="TPR" evidence="1">
    <location>
        <begin position="282"/>
        <end position="315"/>
    </location>
</feature>